<dbReference type="OrthoDB" id="9815541at2"/>
<sequence length="323" mass="34408">MKRRHLIGSLLAVAVAAALTWTLVPGSASAYPNAAFHMQNLGNRGADTLSVQHLLAQAGHQVEATGAFDAATESAVKKFQESKGLDADGIVGPKTWEALAPNLETGASGEAVKALQVQLNAKQRLSLEVNGTFDDALAGEVRKFQEHAKISATGAVNVETWRNLVWHFDYPDFEAGTLCDQDPDGNGKADWGTASAVGQLEAGAKTFAESGNGPLPVGDIGFEHGGDIPGHGSHEVGLDVDVWPIRGDSKQCEADRITWESAEYDRDATRQLVKDIRAAASGHVVFILFNDPKLIAEGLTSEYANHDNHLHIRYCEVGGGYAC</sequence>
<evidence type="ECO:0000313" key="10">
    <source>
        <dbReference type="EMBL" id="ADD41527.1"/>
    </source>
</evidence>
<evidence type="ECO:0000313" key="11">
    <source>
        <dbReference type="Proteomes" id="UP000000844"/>
    </source>
</evidence>
<dbReference type="RefSeq" id="WP_013017098.1">
    <property type="nucleotide sequence ID" value="NC_013947.1"/>
</dbReference>
<evidence type="ECO:0000256" key="2">
    <source>
        <dbReference type="ARBA" id="ARBA00022723"/>
    </source>
</evidence>
<evidence type="ECO:0000256" key="3">
    <source>
        <dbReference type="ARBA" id="ARBA00022729"/>
    </source>
</evidence>
<name>D3PYG0_STANL</name>
<dbReference type="InterPro" id="IPR052905">
    <property type="entry name" value="LD-transpeptidase_YkuD-like"/>
</dbReference>
<dbReference type="AlphaFoldDB" id="D3PYG0"/>
<evidence type="ECO:0000256" key="4">
    <source>
        <dbReference type="ARBA" id="ARBA00022764"/>
    </source>
</evidence>
<dbReference type="GO" id="GO:0004252">
    <property type="term" value="F:serine-type endopeptidase activity"/>
    <property type="evidence" value="ECO:0007669"/>
    <property type="project" value="InterPro"/>
</dbReference>
<dbReference type="Gene3D" id="3.30.1380.10">
    <property type="match status" value="1"/>
</dbReference>
<dbReference type="eggNOG" id="COG3770">
    <property type="taxonomic scope" value="Bacteria"/>
</dbReference>
<evidence type="ECO:0000256" key="6">
    <source>
        <dbReference type="ARBA" id="ARBA00022833"/>
    </source>
</evidence>
<evidence type="ECO:0000256" key="5">
    <source>
        <dbReference type="ARBA" id="ARBA00022801"/>
    </source>
</evidence>
<dbReference type="KEGG" id="sna:Snas_1831"/>
<keyword evidence="2" id="KW-0479">Metal-binding</keyword>
<accession>D3PYG0</accession>
<keyword evidence="11" id="KW-1185">Reference proteome</keyword>
<dbReference type="PANTHER" id="PTHR41533">
    <property type="entry name" value="L,D-TRANSPEPTIDASE HI_1667-RELATED"/>
    <property type="match status" value="1"/>
</dbReference>
<dbReference type="SUPFAM" id="SSF47090">
    <property type="entry name" value="PGBD-like"/>
    <property type="match status" value="2"/>
</dbReference>
<organism evidence="10 11">
    <name type="scientific">Stackebrandtia nassauensis (strain DSM 44728 / CIP 108903 / NRRL B-16338 / NBRC 102104 / LLR-40K-21)</name>
    <dbReference type="NCBI Taxonomy" id="446470"/>
    <lineage>
        <taxon>Bacteria</taxon>
        <taxon>Bacillati</taxon>
        <taxon>Actinomycetota</taxon>
        <taxon>Actinomycetes</taxon>
        <taxon>Glycomycetales</taxon>
        <taxon>Glycomycetaceae</taxon>
        <taxon>Stackebrandtia</taxon>
    </lineage>
</organism>
<evidence type="ECO:0000259" key="9">
    <source>
        <dbReference type="Pfam" id="PF01471"/>
    </source>
</evidence>
<evidence type="ECO:0000256" key="7">
    <source>
        <dbReference type="ARBA" id="ARBA00023049"/>
    </source>
</evidence>
<dbReference type="SUPFAM" id="SSF55166">
    <property type="entry name" value="Hedgehog/DD-peptidase"/>
    <property type="match status" value="1"/>
</dbReference>
<feature type="domain" description="Peptidoglycan binding-like" evidence="9">
    <location>
        <begin position="44"/>
        <end position="99"/>
    </location>
</feature>
<keyword evidence="6" id="KW-0862">Zinc</keyword>
<dbReference type="STRING" id="446470.Snas_1831"/>
<dbReference type="Gene3D" id="1.10.101.10">
    <property type="entry name" value="PGBD-like superfamily/PGBD"/>
    <property type="match status" value="2"/>
</dbReference>
<keyword evidence="5" id="KW-0378">Hydrolase</keyword>
<dbReference type="EMBL" id="CP001778">
    <property type="protein sequence ID" value="ADD41527.1"/>
    <property type="molecule type" value="Genomic_DNA"/>
</dbReference>
<dbReference type="InterPro" id="IPR036365">
    <property type="entry name" value="PGBD-like_sf"/>
</dbReference>
<feature type="domain" description="Peptidoglycan binding-like" evidence="9">
    <location>
        <begin position="108"/>
        <end position="162"/>
    </location>
</feature>
<gene>
    <name evidence="10" type="ordered locus">Snas_1831</name>
</gene>
<dbReference type="Pfam" id="PF03411">
    <property type="entry name" value="Peptidase_M74"/>
    <property type="match status" value="1"/>
</dbReference>
<keyword evidence="7" id="KW-0482">Metalloprotease</keyword>
<dbReference type="InterPro" id="IPR005073">
    <property type="entry name" value="Peptidase_M74"/>
</dbReference>
<keyword evidence="4" id="KW-0574">Periplasm</keyword>
<dbReference type="GO" id="GO:0030288">
    <property type="term" value="C:outer membrane-bounded periplasmic space"/>
    <property type="evidence" value="ECO:0007669"/>
    <property type="project" value="InterPro"/>
</dbReference>
<dbReference type="GO" id="GO:0008237">
    <property type="term" value="F:metallopeptidase activity"/>
    <property type="evidence" value="ECO:0007669"/>
    <property type="project" value="UniProtKB-KW"/>
</dbReference>
<dbReference type="InterPro" id="IPR036366">
    <property type="entry name" value="PGBDSf"/>
</dbReference>
<dbReference type="Proteomes" id="UP000000844">
    <property type="component" value="Chromosome"/>
</dbReference>
<dbReference type="InterPro" id="IPR002477">
    <property type="entry name" value="Peptidoglycan-bd-like"/>
</dbReference>
<dbReference type="eggNOG" id="COG3409">
    <property type="taxonomic scope" value="Bacteria"/>
</dbReference>
<keyword evidence="3 8" id="KW-0732">Signal</keyword>
<keyword evidence="1" id="KW-0645">Protease</keyword>
<evidence type="ECO:0000256" key="1">
    <source>
        <dbReference type="ARBA" id="ARBA00022670"/>
    </source>
</evidence>
<dbReference type="GO" id="GO:0006508">
    <property type="term" value="P:proteolysis"/>
    <property type="evidence" value="ECO:0007669"/>
    <property type="project" value="UniProtKB-KW"/>
</dbReference>
<dbReference type="HOGENOM" id="CLU_908438_0_0_11"/>
<reference evidence="10 11" key="1">
    <citation type="journal article" date="2009" name="Stand. Genomic Sci.">
        <title>Complete genome sequence of Stackebrandtia nassauensis type strain (LLR-40K-21).</title>
        <authorList>
            <person name="Munk C."/>
            <person name="Lapidus A."/>
            <person name="Copeland A."/>
            <person name="Jando M."/>
            <person name="Mayilraj S."/>
            <person name="Glavina Del Rio T."/>
            <person name="Nolan M."/>
            <person name="Chen F."/>
            <person name="Lucas S."/>
            <person name="Tice H."/>
            <person name="Cheng J.F."/>
            <person name="Han C."/>
            <person name="Detter J.C."/>
            <person name="Bruce D."/>
            <person name="Goodwin L."/>
            <person name="Chain P."/>
            <person name="Pitluck S."/>
            <person name="Goker M."/>
            <person name="Ovchinikova G."/>
            <person name="Pati A."/>
            <person name="Ivanova N."/>
            <person name="Mavromatis K."/>
            <person name="Chen A."/>
            <person name="Palaniappan K."/>
            <person name="Land M."/>
            <person name="Hauser L."/>
            <person name="Chang Y.J."/>
            <person name="Jeffries C.D."/>
            <person name="Bristow J."/>
            <person name="Eisen J.A."/>
            <person name="Markowitz V."/>
            <person name="Hugenholtz P."/>
            <person name="Kyrpides N.C."/>
            <person name="Klenk H.P."/>
        </authorList>
    </citation>
    <scope>NUCLEOTIDE SEQUENCE [LARGE SCALE GENOMIC DNA]</scope>
    <source>
        <strain evidence="11">DSM 44728 / CIP 108903 / NRRL B-16338 / NBRC 102104 / LLR-40K-21</strain>
    </source>
</reference>
<protein>
    <submittedName>
        <fullName evidence="10">Peptidoglycan-binding domain 1 protein</fullName>
    </submittedName>
</protein>
<feature type="chain" id="PRO_5003048694" evidence="8">
    <location>
        <begin position="31"/>
        <end position="323"/>
    </location>
</feature>
<evidence type="ECO:0000256" key="8">
    <source>
        <dbReference type="SAM" id="SignalP"/>
    </source>
</evidence>
<dbReference type="InterPro" id="IPR009045">
    <property type="entry name" value="Zn_M74/Hedgehog-like"/>
</dbReference>
<feature type="signal peptide" evidence="8">
    <location>
        <begin position="1"/>
        <end position="30"/>
    </location>
</feature>
<proteinExistence type="predicted"/>
<dbReference type="Pfam" id="PF01471">
    <property type="entry name" value="PG_binding_1"/>
    <property type="match status" value="2"/>
</dbReference>
<dbReference type="PANTHER" id="PTHR41533:SF2">
    <property type="entry name" value="BLR7131 PROTEIN"/>
    <property type="match status" value="1"/>
</dbReference>
<dbReference type="GO" id="GO:0046872">
    <property type="term" value="F:metal ion binding"/>
    <property type="evidence" value="ECO:0007669"/>
    <property type="project" value="UniProtKB-KW"/>
</dbReference>